<dbReference type="PROSITE" id="PS51257">
    <property type="entry name" value="PROKAR_LIPOPROTEIN"/>
    <property type="match status" value="1"/>
</dbReference>
<keyword evidence="3" id="KW-1185">Reference proteome</keyword>
<sequence>MKIFKLTLVMLFAVAIMVSCKKSDGTLSPSGLSEAYVIPQGTHTYDATIVGYLQSYNTNILYNFTDRDAYWTPTAWTKPTGPSSIGYWTPGVELSVADQNYVGAQLDLIKKKWFNFYSDKFLKKFLPSKILLCSKLDSVINTLFFTPTVGYTKSVKSVAAYYSYDNITVNYGSAAVTTMTKNDSMGFVAKANLIFIQSMIARGVVTPTTEFINSADYATTMTSTTQSYGKGIIVGYSSPSATADWNAYITAMVSYSEPNLNASVAITNTTAAGILNATKDVNGQIRKRYNIVRNYYINEYQVDLQKIGNAAKGL</sequence>
<dbReference type="RefSeq" id="WP_008509794.1">
    <property type="nucleotide sequence ID" value="NZ_CM001403.1"/>
</dbReference>
<dbReference type="OrthoDB" id="1100648at2"/>
<evidence type="ECO:0000313" key="3">
    <source>
        <dbReference type="Proteomes" id="UP000002774"/>
    </source>
</evidence>
<reference evidence="2" key="1">
    <citation type="submission" date="2011-09" db="EMBL/GenBank/DDBJ databases">
        <title>The permanent draft genome of Mucilaginibacter paludis DSM 18603.</title>
        <authorList>
            <consortium name="US DOE Joint Genome Institute (JGI-PGF)"/>
            <person name="Lucas S."/>
            <person name="Han J."/>
            <person name="Lapidus A."/>
            <person name="Bruce D."/>
            <person name="Goodwin L."/>
            <person name="Pitluck S."/>
            <person name="Peters L."/>
            <person name="Kyrpides N."/>
            <person name="Mavromatis K."/>
            <person name="Ivanova N."/>
            <person name="Mikhailova N."/>
            <person name="Held B."/>
            <person name="Detter J.C."/>
            <person name="Tapia R."/>
            <person name="Han C."/>
            <person name="Land M."/>
            <person name="Hauser L."/>
            <person name="Markowitz V."/>
            <person name="Cheng J.-F."/>
            <person name="Hugenholtz P."/>
            <person name="Woyke T."/>
            <person name="Wu D."/>
            <person name="Tindall B."/>
            <person name="Brambilla E."/>
            <person name="Klenk H.-P."/>
            <person name="Eisen J.A."/>
        </authorList>
    </citation>
    <scope>NUCLEOTIDE SEQUENCE [LARGE SCALE GENOMIC DNA]</scope>
    <source>
        <strain evidence="2">DSM 18603</strain>
    </source>
</reference>
<dbReference type="eggNOG" id="ENOG5032UC9">
    <property type="taxonomic scope" value="Bacteria"/>
</dbReference>
<dbReference type="HOGENOM" id="CLU_890889_0_0_10"/>
<dbReference type="Gene3D" id="3.40.390.70">
    <property type="match status" value="1"/>
</dbReference>
<accession>H1Y337</accession>
<evidence type="ECO:0008006" key="4">
    <source>
        <dbReference type="Google" id="ProtNLM"/>
    </source>
</evidence>
<name>H1Y337_9SPHI</name>
<protein>
    <recommendedName>
        <fullName evidence="4">Lipoprotein</fullName>
    </recommendedName>
</protein>
<feature type="chain" id="PRO_5003557010" description="Lipoprotein" evidence="1">
    <location>
        <begin position="22"/>
        <end position="314"/>
    </location>
</feature>
<organism evidence="2 3">
    <name type="scientific">Mucilaginibacter paludis DSM 18603</name>
    <dbReference type="NCBI Taxonomy" id="714943"/>
    <lineage>
        <taxon>Bacteria</taxon>
        <taxon>Pseudomonadati</taxon>
        <taxon>Bacteroidota</taxon>
        <taxon>Sphingobacteriia</taxon>
        <taxon>Sphingobacteriales</taxon>
        <taxon>Sphingobacteriaceae</taxon>
        <taxon>Mucilaginibacter</taxon>
    </lineage>
</organism>
<evidence type="ECO:0000256" key="1">
    <source>
        <dbReference type="SAM" id="SignalP"/>
    </source>
</evidence>
<dbReference type="EMBL" id="CM001403">
    <property type="protein sequence ID" value="EHQ28855.1"/>
    <property type="molecule type" value="Genomic_DNA"/>
</dbReference>
<proteinExistence type="predicted"/>
<gene>
    <name evidence="2" type="ORF">Mucpa_4770</name>
</gene>
<dbReference type="Proteomes" id="UP000002774">
    <property type="component" value="Chromosome"/>
</dbReference>
<feature type="signal peptide" evidence="1">
    <location>
        <begin position="1"/>
        <end position="21"/>
    </location>
</feature>
<dbReference type="AlphaFoldDB" id="H1Y337"/>
<dbReference type="STRING" id="714943.Mucpa_4770"/>
<keyword evidence="1" id="KW-0732">Signal</keyword>
<evidence type="ECO:0000313" key="2">
    <source>
        <dbReference type="EMBL" id="EHQ28855.1"/>
    </source>
</evidence>